<dbReference type="Pfam" id="PF14716">
    <property type="entry name" value="HHH_8"/>
    <property type="match status" value="1"/>
</dbReference>
<dbReference type="Proteomes" id="UP000179164">
    <property type="component" value="Unassembled WGS sequence"/>
</dbReference>
<feature type="domain" description="Crossover junction endonuclease MUS81-like HHH" evidence="1">
    <location>
        <begin position="7"/>
        <end position="80"/>
    </location>
</feature>
<dbReference type="AlphaFoldDB" id="A0A1G2B356"/>
<protein>
    <recommendedName>
        <fullName evidence="1">Crossover junction endonuclease MUS81-like HHH domain-containing protein</fullName>
    </recommendedName>
</protein>
<evidence type="ECO:0000259" key="1">
    <source>
        <dbReference type="Pfam" id="PF14716"/>
    </source>
</evidence>
<dbReference type="EMBL" id="MHKE01000015">
    <property type="protein sequence ID" value="OGY83079.1"/>
    <property type="molecule type" value="Genomic_DNA"/>
</dbReference>
<evidence type="ECO:0000313" key="2">
    <source>
        <dbReference type="EMBL" id="OGY83079.1"/>
    </source>
</evidence>
<evidence type="ECO:0000313" key="3">
    <source>
        <dbReference type="Proteomes" id="UP000179164"/>
    </source>
</evidence>
<dbReference type="STRING" id="1798543.A2898_02245"/>
<organism evidence="2 3">
    <name type="scientific">Candidatus Kerfeldbacteria bacterium RIFCSPLOWO2_01_FULL_48_11</name>
    <dbReference type="NCBI Taxonomy" id="1798543"/>
    <lineage>
        <taxon>Bacteria</taxon>
        <taxon>Candidatus Kerfeldiibacteriota</taxon>
    </lineage>
</organism>
<dbReference type="Gene3D" id="1.10.150.110">
    <property type="entry name" value="DNA polymerase beta, N-terminal domain-like"/>
    <property type="match status" value="1"/>
</dbReference>
<reference evidence="2 3" key="1">
    <citation type="journal article" date="2016" name="Nat. Commun.">
        <title>Thousands of microbial genomes shed light on interconnected biogeochemical processes in an aquifer system.</title>
        <authorList>
            <person name="Anantharaman K."/>
            <person name="Brown C.T."/>
            <person name="Hug L.A."/>
            <person name="Sharon I."/>
            <person name="Castelle C.J."/>
            <person name="Probst A.J."/>
            <person name="Thomas B.C."/>
            <person name="Singh A."/>
            <person name="Wilkins M.J."/>
            <person name="Karaoz U."/>
            <person name="Brodie E.L."/>
            <person name="Williams K.H."/>
            <person name="Hubbard S.S."/>
            <person name="Banfield J.F."/>
        </authorList>
    </citation>
    <scope>NUCLEOTIDE SEQUENCE [LARGE SCALE GENOMIC DNA]</scope>
</reference>
<dbReference type="InterPro" id="IPR027421">
    <property type="entry name" value="DNA_pol_lamdba_lyase_dom_sf"/>
</dbReference>
<comment type="caution">
    <text evidence="2">The sequence shown here is derived from an EMBL/GenBank/DDBJ whole genome shotgun (WGS) entry which is preliminary data.</text>
</comment>
<name>A0A1G2B356_9BACT</name>
<sequence length="87" mass="10222">MVDYAINREIAELFRQKAEQFRSKQGESSFFRARAYTRAADAIDHLEESLSDMYRRSWIAGMQKIDGIGPRIARDIERELVRRGITR</sequence>
<dbReference type="SUPFAM" id="SSF47802">
    <property type="entry name" value="DNA polymerase beta, N-terminal domain-like"/>
    <property type="match status" value="1"/>
</dbReference>
<proteinExistence type="predicted"/>
<dbReference type="InterPro" id="IPR010996">
    <property type="entry name" value="HHH_MUS81"/>
</dbReference>
<accession>A0A1G2B356</accession>
<gene>
    <name evidence="2" type="ORF">A2898_02245</name>
</gene>